<dbReference type="EMBL" id="CM034400">
    <property type="protein sequence ID" value="KAJ0176219.1"/>
    <property type="molecule type" value="Genomic_DNA"/>
</dbReference>
<evidence type="ECO:0000313" key="1">
    <source>
        <dbReference type="EMBL" id="KAJ0176219.1"/>
    </source>
</evidence>
<evidence type="ECO:0000313" key="2">
    <source>
        <dbReference type="Proteomes" id="UP000824533"/>
    </source>
</evidence>
<comment type="caution">
    <text evidence="1">The sequence shown here is derived from an EMBL/GenBank/DDBJ whole genome shotgun (WGS) entry which is preliminary data.</text>
</comment>
<accession>A0ACC1CWW6</accession>
<proteinExistence type="predicted"/>
<dbReference type="Proteomes" id="UP000824533">
    <property type="component" value="Linkage Group LG14"/>
</dbReference>
<protein>
    <submittedName>
        <fullName evidence="1">Uncharacterized protein</fullName>
    </submittedName>
</protein>
<keyword evidence="2" id="KW-1185">Reference proteome</keyword>
<sequence>MSTWSVKDTFKFIELYKEEEGIWNPNHIDYRDRIKIKEAWQRLEDAMSIPVKELKKRKETLMTLFRKRFKEKQLAIKLGRGDNFSTAWIFFDAMEEFLSDIYELRNISNPIDNVMLREDYDQAEYLEEECLTEEGSVDAPETEPIKRKRKSSKRKKSQNHIKQEDCENEYSYIEESSTSQNKNNDDDCELYGRLLAKKLRRFSQYDREELMYEIDGLLLKRNRSRNNPDSSQQDAFSQIKKCEEESDIE</sequence>
<organism evidence="1 2">
    <name type="scientific">Dendrolimus kikuchii</name>
    <dbReference type="NCBI Taxonomy" id="765133"/>
    <lineage>
        <taxon>Eukaryota</taxon>
        <taxon>Metazoa</taxon>
        <taxon>Ecdysozoa</taxon>
        <taxon>Arthropoda</taxon>
        <taxon>Hexapoda</taxon>
        <taxon>Insecta</taxon>
        <taxon>Pterygota</taxon>
        <taxon>Neoptera</taxon>
        <taxon>Endopterygota</taxon>
        <taxon>Lepidoptera</taxon>
        <taxon>Glossata</taxon>
        <taxon>Ditrysia</taxon>
        <taxon>Bombycoidea</taxon>
        <taxon>Lasiocampidae</taxon>
        <taxon>Dendrolimus</taxon>
    </lineage>
</organism>
<name>A0ACC1CWW6_9NEOP</name>
<gene>
    <name evidence="1" type="ORF">K1T71_008393</name>
</gene>
<reference evidence="1 2" key="1">
    <citation type="journal article" date="2021" name="Front. Genet.">
        <title>Chromosome-Level Genome Assembly Reveals Significant Gene Expansion in the Toll and IMD Signaling Pathways of Dendrolimus kikuchii.</title>
        <authorList>
            <person name="Zhou J."/>
            <person name="Wu P."/>
            <person name="Xiong Z."/>
            <person name="Liu N."/>
            <person name="Zhao N."/>
            <person name="Ji M."/>
            <person name="Qiu Y."/>
            <person name="Yang B."/>
        </authorList>
    </citation>
    <scope>NUCLEOTIDE SEQUENCE [LARGE SCALE GENOMIC DNA]</scope>
    <source>
        <strain evidence="1">Ann1</strain>
    </source>
</reference>